<feature type="domain" description="Glycosyltransferase RgtA/B/C/D-like" evidence="2">
    <location>
        <begin position="75"/>
        <end position="199"/>
    </location>
</feature>
<feature type="transmembrane region" description="Helical" evidence="1">
    <location>
        <begin position="310"/>
        <end position="329"/>
    </location>
</feature>
<gene>
    <name evidence="3" type="ORF">CH371_04125</name>
</gene>
<feature type="transmembrane region" description="Helical" evidence="1">
    <location>
        <begin position="196"/>
        <end position="218"/>
    </location>
</feature>
<feature type="transmembrane region" description="Helical" evidence="1">
    <location>
        <begin position="83"/>
        <end position="103"/>
    </location>
</feature>
<keyword evidence="1" id="KW-0812">Transmembrane</keyword>
<dbReference type="GO" id="GO:0016757">
    <property type="term" value="F:glycosyltransferase activity"/>
    <property type="evidence" value="ECO:0007669"/>
    <property type="project" value="UniProtKB-KW"/>
</dbReference>
<evidence type="ECO:0000313" key="3">
    <source>
        <dbReference type="EMBL" id="PJZ67908.1"/>
    </source>
</evidence>
<proteinExistence type="predicted"/>
<feature type="transmembrane region" description="Helical" evidence="1">
    <location>
        <begin position="110"/>
        <end position="127"/>
    </location>
</feature>
<keyword evidence="3" id="KW-0808">Transferase</keyword>
<dbReference type="InterPro" id="IPR038731">
    <property type="entry name" value="RgtA/B/C-like"/>
</dbReference>
<evidence type="ECO:0000259" key="2">
    <source>
        <dbReference type="Pfam" id="PF13231"/>
    </source>
</evidence>
<accession>A0A2M9ZHJ5</accession>
<keyword evidence="1" id="KW-0472">Membrane</keyword>
<evidence type="ECO:0000256" key="1">
    <source>
        <dbReference type="SAM" id="Phobius"/>
    </source>
</evidence>
<feature type="transmembrane region" description="Helical" evidence="1">
    <location>
        <begin position="162"/>
        <end position="190"/>
    </location>
</feature>
<dbReference type="Proteomes" id="UP000231912">
    <property type="component" value="Unassembled WGS sequence"/>
</dbReference>
<organism evidence="3 4">
    <name type="scientific">Leptospira wolffii</name>
    <dbReference type="NCBI Taxonomy" id="409998"/>
    <lineage>
        <taxon>Bacteria</taxon>
        <taxon>Pseudomonadati</taxon>
        <taxon>Spirochaetota</taxon>
        <taxon>Spirochaetia</taxon>
        <taxon>Leptospirales</taxon>
        <taxon>Leptospiraceae</taxon>
        <taxon>Leptospira</taxon>
    </lineage>
</organism>
<dbReference type="AlphaFoldDB" id="A0A2M9ZHJ5"/>
<feature type="transmembrane region" description="Helical" evidence="1">
    <location>
        <begin position="279"/>
        <end position="298"/>
    </location>
</feature>
<reference evidence="3 4" key="1">
    <citation type="submission" date="2017-07" db="EMBL/GenBank/DDBJ databases">
        <title>Leptospira spp. isolated from tropical soils.</title>
        <authorList>
            <person name="Thibeaux R."/>
            <person name="Iraola G."/>
            <person name="Ferres I."/>
            <person name="Bierque E."/>
            <person name="Girault D."/>
            <person name="Soupe-Gilbert M.-E."/>
            <person name="Picardeau M."/>
            <person name="Goarant C."/>
        </authorList>
    </citation>
    <scope>NUCLEOTIDE SEQUENCE [LARGE SCALE GENOMIC DNA]</scope>
    <source>
        <strain evidence="3 4">FH2-C-A2</strain>
    </source>
</reference>
<evidence type="ECO:0000313" key="4">
    <source>
        <dbReference type="Proteomes" id="UP000231912"/>
    </source>
</evidence>
<dbReference type="Pfam" id="PF13231">
    <property type="entry name" value="PMT_2"/>
    <property type="match status" value="1"/>
</dbReference>
<feature type="transmembrane region" description="Helical" evidence="1">
    <location>
        <begin position="254"/>
        <end position="272"/>
    </location>
</feature>
<feature type="transmembrane region" description="Helical" evidence="1">
    <location>
        <begin position="341"/>
        <end position="359"/>
    </location>
</feature>
<feature type="transmembrane region" description="Helical" evidence="1">
    <location>
        <begin position="133"/>
        <end position="150"/>
    </location>
</feature>
<name>A0A2M9ZHJ5_9LEPT</name>
<keyword evidence="1" id="KW-1133">Transmembrane helix</keyword>
<protein>
    <submittedName>
        <fullName evidence="3">Dolichyl-phosphate-mannose--protein mannosyltransferase</fullName>
    </submittedName>
</protein>
<keyword evidence="3" id="KW-0328">Glycosyltransferase</keyword>
<comment type="caution">
    <text evidence="3">The sequence shown here is derived from an EMBL/GenBank/DDBJ whole genome shotgun (WGS) entry which is preliminary data.</text>
</comment>
<dbReference type="EMBL" id="NPDT01000001">
    <property type="protein sequence ID" value="PJZ67908.1"/>
    <property type="molecule type" value="Genomic_DNA"/>
</dbReference>
<feature type="transmembrane region" description="Helical" evidence="1">
    <location>
        <begin position="51"/>
        <end position="71"/>
    </location>
</feature>
<sequence length="395" mass="44882">MPKADANWALPTAVSIVREGNTNLDEYMQLPETRQFFPEMTLKVGEHSYDYFPVGGAFLALPQVFLLLQINGTKEVIRHSSEASKLVASSWMAISALLIFFGFRRKFGDSAAILAALLFSFATPALSSGSRAMWQQSASLLLNCVFIFFLTKSTFKKYELILLGFLLGFSVWVRPSTVVVSGPIFLYLIFLLRKGIVWVILPAIFSLGLYILYNLTLFGTFTPSYFNSHIGKIFQFSGFGEGLAGILFSPGRGIFVWSPFFLFGILGILRIRQDREKNLSILFLYCIITHIFVIASFHTWWGGHSIGPRLLAELSPFFLWFSIQGFLSLSDRGWRDRLLRNAWVIACIFSAIIHIRASVDPGPMYWNQVGNEKERSWDWKDPQFMSGDWSIKLLY</sequence>
<dbReference type="RefSeq" id="WP_100758310.1">
    <property type="nucleotide sequence ID" value="NZ_NPDT01000001.1"/>
</dbReference>